<comment type="caution">
    <text evidence="1">The sequence shown here is derived from an EMBL/GenBank/DDBJ whole genome shotgun (WGS) entry which is preliminary data.</text>
</comment>
<protein>
    <submittedName>
        <fullName evidence="1">Uncharacterized protein</fullName>
    </submittedName>
</protein>
<sequence>MDIDRDIREGSCDLERDIPMERQGSCLLLRYASQNSLDESSQKHIPRPNSKDKPPYRNNHHTHRAFDVMNHMRQYANCDDNSNAEGAVGYDRLPSPSQNYENVYEAINNDPTGSNNPDNENIYESIDDIPLLRQARLNNHDHNLQQAGPSDALLSNASSLQDQPNMNDMPSCSSTYGRIGNAYGRIDIIGHGIGRIERHLSSSCGSGIDSNHYAIESLYGTTDSTGRISKVSVQWLLVNKWLPLWIANTDNGRDYRIIDFLLGQRDENSSENNDGSADGASQPPQEPPPSQQPPQ</sequence>
<name>A0ACB9SLC7_HOLOL</name>
<keyword evidence="2" id="KW-1185">Reference proteome</keyword>
<dbReference type="EMBL" id="CM043022">
    <property type="protein sequence ID" value="KAI4455981.1"/>
    <property type="molecule type" value="Genomic_DNA"/>
</dbReference>
<evidence type="ECO:0000313" key="2">
    <source>
        <dbReference type="Proteomes" id="UP001056778"/>
    </source>
</evidence>
<gene>
    <name evidence="1" type="ORF">MML48_8g00018835</name>
</gene>
<evidence type="ECO:0000313" key="1">
    <source>
        <dbReference type="EMBL" id="KAI4455981.1"/>
    </source>
</evidence>
<organism evidence="1 2">
    <name type="scientific">Holotrichia oblita</name>
    <name type="common">Chafer beetle</name>
    <dbReference type="NCBI Taxonomy" id="644536"/>
    <lineage>
        <taxon>Eukaryota</taxon>
        <taxon>Metazoa</taxon>
        <taxon>Ecdysozoa</taxon>
        <taxon>Arthropoda</taxon>
        <taxon>Hexapoda</taxon>
        <taxon>Insecta</taxon>
        <taxon>Pterygota</taxon>
        <taxon>Neoptera</taxon>
        <taxon>Endopterygota</taxon>
        <taxon>Coleoptera</taxon>
        <taxon>Polyphaga</taxon>
        <taxon>Scarabaeiformia</taxon>
        <taxon>Scarabaeidae</taxon>
        <taxon>Melolonthinae</taxon>
        <taxon>Holotrichia</taxon>
    </lineage>
</organism>
<accession>A0ACB9SLC7</accession>
<reference evidence="1" key="1">
    <citation type="submission" date="2022-04" db="EMBL/GenBank/DDBJ databases">
        <title>Chromosome-scale genome assembly of Holotrichia oblita Faldermann.</title>
        <authorList>
            <person name="Rongchong L."/>
        </authorList>
    </citation>
    <scope>NUCLEOTIDE SEQUENCE</scope>
    <source>
        <strain evidence="1">81SQS9</strain>
    </source>
</reference>
<proteinExistence type="predicted"/>
<dbReference type="Proteomes" id="UP001056778">
    <property type="component" value="Chromosome 8"/>
</dbReference>